<dbReference type="OrthoDB" id="4271329at2"/>
<proteinExistence type="predicted"/>
<accession>A0A5C8NHZ1</accession>
<reference evidence="1 2" key="1">
    <citation type="submission" date="2019-06" db="EMBL/GenBank/DDBJ databases">
        <title>Aeromicrobium sp. nov., isolated from a maize field.</title>
        <authorList>
            <person name="Lin S.-Y."/>
            <person name="Tsai C.-F."/>
            <person name="Young C.-C."/>
        </authorList>
    </citation>
    <scope>NUCLEOTIDE SEQUENCE [LARGE SCALE GENOMIC DNA]</scope>
    <source>
        <strain evidence="1 2">CC-CFT486</strain>
    </source>
</reference>
<organism evidence="1 2">
    <name type="scientific">Aeromicrobium terrae</name>
    <dbReference type="NCBI Taxonomy" id="2498846"/>
    <lineage>
        <taxon>Bacteria</taxon>
        <taxon>Bacillati</taxon>
        <taxon>Actinomycetota</taxon>
        <taxon>Actinomycetes</taxon>
        <taxon>Propionibacteriales</taxon>
        <taxon>Nocardioidaceae</taxon>
        <taxon>Aeromicrobium</taxon>
    </lineage>
</organism>
<sequence>MGDEEQIAAIVWEEHAPLTVPSLEGRNNKILWAARGPQQLGEDLHIRATLEGTDETVDRTIEGGPGPSTVDLPKAGCWSMDLSWGEHHDHLRLAYAAA</sequence>
<dbReference type="EMBL" id="VDUX01000006">
    <property type="protein sequence ID" value="TXL57786.1"/>
    <property type="molecule type" value="Genomic_DNA"/>
</dbReference>
<evidence type="ECO:0000313" key="1">
    <source>
        <dbReference type="EMBL" id="TXL57786.1"/>
    </source>
</evidence>
<name>A0A5C8NHZ1_9ACTN</name>
<keyword evidence="2" id="KW-1185">Reference proteome</keyword>
<comment type="caution">
    <text evidence="1">The sequence shown here is derived from an EMBL/GenBank/DDBJ whole genome shotgun (WGS) entry which is preliminary data.</text>
</comment>
<evidence type="ECO:0000313" key="2">
    <source>
        <dbReference type="Proteomes" id="UP000321571"/>
    </source>
</evidence>
<protein>
    <submittedName>
        <fullName evidence="1">Uncharacterized protein</fullName>
    </submittedName>
</protein>
<dbReference type="AlphaFoldDB" id="A0A5C8NHZ1"/>
<gene>
    <name evidence="1" type="ORF">FHP06_13185</name>
</gene>
<dbReference type="Proteomes" id="UP000321571">
    <property type="component" value="Unassembled WGS sequence"/>
</dbReference>